<sequence>MNKFYLLIALLLVSYSAKSQSPTYKIQYNFVISAELKNRLAEKKKKLTESESGMVSTISMIGKDGDLLNEVIFNKDFIRVEDKKKNNKVELIDIAKKATFFLHPEDKTYLRETFDHTYPIVGDLSFDADAREQKQILGYTCHKATLTFDMSGVKELDSFDPTVEIWYTKDLPRLFWRDHTYLQELPGTMLLMTSNGVGFQASGVMKVKNDPKVFEIPSDYTEREQVYPQTEAWNGSVMDATIDSAMIDNYISDSLVSFQDETTELFGVRDLEGNIVIPTAYTQLLVTGEDVLIASDSNEKYGAIDLTGKVLIPFRYESLLWTAQGPVIYTENNLYGCLTREGEVLIPAQYEYLNEFDGQFTAAMKDNKMGIINLKNEIVFPFTYESIIQIRDSYFIGMQDSKYYLQEFNKTNATLSGYTYLEVGIDNDMIVAEKNNLHGYIDKHGKVLIPFKYHLASAFSDGVAYVTDEHENSFYINQKGETVNMEEEE</sequence>
<accession>A0A380C2V5</accession>
<dbReference type="RefSeq" id="WP_115170089.1">
    <property type="nucleotide sequence ID" value="NZ_UGYW01000002.1"/>
</dbReference>
<name>A0A380C2V5_SPHSI</name>
<evidence type="ECO:0000313" key="3">
    <source>
        <dbReference type="Proteomes" id="UP000254893"/>
    </source>
</evidence>
<keyword evidence="1" id="KW-0732">Signal</keyword>
<feature type="chain" id="PRO_5016813355" evidence="1">
    <location>
        <begin position="20"/>
        <end position="489"/>
    </location>
</feature>
<dbReference type="PANTHER" id="PTHR37841:SF1">
    <property type="entry name" value="DUF3298 DOMAIN-CONTAINING PROTEIN"/>
    <property type="match status" value="1"/>
</dbReference>
<reference evidence="2 3" key="1">
    <citation type="submission" date="2018-06" db="EMBL/GenBank/DDBJ databases">
        <authorList>
            <consortium name="Pathogen Informatics"/>
            <person name="Doyle S."/>
        </authorList>
    </citation>
    <scope>NUCLEOTIDE SEQUENCE [LARGE SCALE GENOMIC DNA]</scope>
    <source>
        <strain evidence="2 3">NCTC11388</strain>
    </source>
</reference>
<dbReference type="PANTHER" id="PTHR37841">
    <property type="entry name" value="GLR2918 PROTEIN"/>
    <property type="match status" value="1"/>
</dbReference>
<dbReference type="Proteomes" id="UP000254893">
    <property type="component" value="Unassembled WGS sequence"/>
</dbReference>
<dbReference type="InterPro" id="IPR032774">
    <property type="entry name" value="WG_beta_rep"/>
</dbReference>
<gene>
    <name evidence="2" type="ORF">NCTC11388_02148</name>
</gene>
<protein>
    <submittedName>
        <fullName evidence="2">GLPGLI family protein</fullName>
    </submittedName>
</protein>
<evidence type="ECO:0000313" key="2">
    <source>
        <dbReference type="EMBL" id="SUJ11659.1"/>
    </source>
</evidence>
<dbReference type="EMBL" id="UGYW01000002">
    <property type="protein sequence ID" value="SUJ11659.1"/>
    <property type="molecule type" value="Genomic_DNA"/>
</dbReference>
<organism evidence="2 3">
    <name type="scientific">Sphingobacterium spiritivorum</name>
    <name type="common">Flavobacterium spiritivorum</name>
    <dbReference type="NCBI Taxonomy" id="258"/>
    <lineage>
        <taxon>Bacteria</taxon>
        <taxon>Pseudomonadati</taxon>
        <taxon>Bacteroidota</taxon>
        <taxon>Sphingobacteriia</taxon>
        <taxon>Sphingobacteriales</taxon>
        <taxon>Sphingobacteriaceae</taxon>
        <taxon>Sphingobacterium</taxon>
    </lineage>
</organism>
<dbReference type="AlphaFoldDB" id="A0A380C2V5"/>
<proteinExistence type="predicted"/>
<evidence type="ECO:0000256" key="1">
    <source>
        <dbReference type="SAM" id="SignalP"/>
    </source>
</evidence>
<dbReference type="Pfam" id="PF14903">
    <property type="entry name" value="WG_beta_rep"/>
    <property type="match status" value="4"/>
</dbReference>
<feature type="signal peptide" evidence="1">
    <location>
        <begin position="1"/>
        <end position="19"/>
    </location>
</feature>